<evidence type="ECO:0000256" key="2">
    <source>
        <dbReference type="ARBA" id="ARBA00022801"/>
    </source>
</evidence>
<evidence type="ECO:0000259" key="4">
    <source>
        <dbReference type="SMART" id="SM00797"/>
    </source>
</evidence>
<dbReference type="PANTHER" id="PTHR43309">
    <property type="entry name" value="5-OXOPROLINASE SUBUNIT C"/>
    <property type="match status" value="1"/>
</dbReference>
<dbReference type="KEGG" id="paby:Ga0080574_TMP1050"/>
<dbReference type="RefSeq" id="WP_076695858.1">
    <property type="nucleotide sequence ID" value="NZ_CP015093.1"/>
</dbReference>
<keyword evidence="6" id="KW-1185">Reference proteome</keyword>
<protein>
    <submittedName>
        <fullName evidence="5">Biotin-dependent carboxylase-like protein</fullName>
    </submittedName>
</protein>
<dbReference type="InterPro" id="IPR052708">
    <property type="entry name" value="PxpC"/>
</dbReference>
<evidence type="ECO:0000313" key="5">
    <source>
        <dbReference type="EMBL" id="APZ51384.1"/>
    </source>
</evidence>
<dbReference type="PANTHER" id="PTHR43309:SF5">
    <property type="entry name" value="5-OXOPROLINASE SUBUNIT C"/>
    <property type="match status" value="1"/>
</dbReference>
<dbReference type="GO" id="GO:0016787">
    <property type="term" value="F:hydrolase activity"/>
    <property type="evidence" value="ECO:0007669"/>
    <property type="project" value="UniProtKB-KW"/>
</dbReference>
<evidence type="ECO:0000256" key="1">
    <source>
        <dbReference type="ARBA" id="ARBA00022741"/>
    </source>
</evidence>
<proteinExistence type="predicted"/>
<reference evidence="5 6" key="1">
    <citation type="submission" date="2016-04" db="EMBL/GenBank/DDBJ databases">
        <title>Deep-sea bacteria in the southern Pacific.</title>
        <authorList>
            <person name="Tang K."/>
        </authorList>
    </citation>
    <scope>NUCLEOTIDE SEQUENCE [LARGE SCALE GENOMIC DNA]</scope>
    <source>
        <strain evidence="5 6">JLT2014</strain>
    </source>
</reference>
<dbReference type="Pfam" id="PF02626">
    <property type="entry name" value="CT_A_B"/>
    <property type="match status" value="1"/>
</dbReference>
<dbReference type="InterPro" id="IPR003778">
    <property type="entry name" value="CT_A_B"/>
</dbReference>
<dbReference type="Gene3D" id="2.40.100.10">
    <property type="entry name" value="Cyclophilin-like"/>
    <property type="match status" value="1"/>
</dbReference>
<dbReference type="STRING" id="1250539.Ga0080574_TMP1050"/>
<evidence type="ECO:0000256" key="3">
    <source>
        <dbReference type="ARBA" id="ARBA00022840"/>
    </source>
</evidence>
<keyword evidence="2" id="KW-0378">Hydrolase</keyword>
<sequence>MSRALIVHRAGPAMTLQDMGRPGWIAYGLSRGGAMDRLALEEGAALLGTRPGVALEMAGVGGLFEASEEMRIALTGAPMRATLDGQPLLWQASHLLPAGARLEIGPALSGAYGYLHVGGGFAEKEILGAQSAHLTAGLGAPVRAGARLAVGPDKGGETGRKLAVAERFSGGVLRVVESLQTGLFPEEQRRRFGEEAFVRDMRANRMGVKLTPEGAGYGVEGGLSVVSEVIAPGDIQVTGDGAPFVLMADCQTTGGYPRLATVIPADLPCVAQAPAGARLSFRWISLDAALEAEAAYRKEIAELPRRIAPLIRDPADVPDLLSLKLVSGFSSGDHHDH</sequence>
<dbReference type="EMBL" id="CP015093">
    <property type="protein sequence ID" value="APZ51384.1"/>
    <property type="molecule type" value="Genomic_DNA"/>
</dbReference>
<keyword evidence="1" id="KW-0547">Nucleotide-binding</keyword>
<keyword evidence="3" id="KW-0067">ATP-binding</keyword>
<dbReference type="GO" id="GO:0005524">
    <property type="term" value="F:ATP binding"/>
    <property type="evidence" value="ECO:0007669"/>
    <property type="project" value="UniProtKB-KW"/>
</dbReference>
<dbReference type="SMART" id="SM00797">
    <property type="entry name" value="AHS2"/>
    <property type="match status" value="1"/>
</dbReference>
<organism evidence="5 6">
    <name type="scientific">Salipiger abyssi</name>
    <dbReference type="NCBI Taxonomy" id="1250539"/>
    <lineage>
        <taxon>Bacteria</taxon>
        <taxon>Pseudomonadati</taxon>
        <taxon>Pseudomonadota</taxon>
        <taxon>Alphaproteobacteria</taxon>
        <taxon>Rhodobacterales</taxon>
        <taxon>Roseobacteraceae</taxon>
        <taxon>Salipiger</taxon>
    </lineage>
</organism>
<dbReference type="InterPro" id="IPR029000">
    <property type="entry name" value="Cyclophilin-like_dom_sf"/>
</dbReference>
<dbReference type="AlphaFoldDB" id="A0A1P8UPQ0"/>
<accession>A0A1P8UPQ0</accession>
<feature type="domain" description="Carboxyltransferase" evidence="4">
    <location>
        <begin position="26"/>
        <end position="299"/>
    </location>
</feature>
<name>A0A1P8UPQ0_9RHOB</name>
<dbReference type="OrthoDB" id="9768696at2"/>
<evidence type="ECO:0000313" key="6">
    <source>
        <dbReference type="Proteomes" id="UP000187059"/>
    </source>
</evidence>
<gene>
    <name evidence="5" type="ORF">Ga0080574_TMP1050</name>
</gene>
<dbReference type="Proteomes" id="UP000187059">
    <property type="component" value="Chromosome"/>
</dbReference>